<evidence type="ECO:0000256" key="6">
    <source>
        <dbReference type="RuleBase" id="RU363076"/>
    </source>
</evidence>
<sequence>MVEMYRFLFRPLWILFHVVVAAAIILMVNLGFWQLDRLDERQTFNRQVIERSQQAPLPLADVLDEIERGGVSTDEAEWLPVTVAGSFLPDQIVEFNQSQGGRAGENVLAALAVDDGTTVIVNRGFIPLGFEVPAAPATEVSVTGLIRMSEVRDRGGLTDSADGPVDEVRRIDIPFLAQQLPGDVAPVYVQLVSSEPSVTVGDPEPISRPELDSGPHLSYAIQWFIFSLAVAVGWVLAVRRSLATRRRALAAEQAVSPAAADERTAVGSG</sequence>
<accession>A0A6C7E8L5</accession>
<keyword evidence="6" id="KW-1003">Cell membrane</keyword>
<evidence type="ECO:0000313" key="7">
    <source>
        <dbReference type="EMBL" id="BAN02693.1"/>
    </source>
</evidence>
<dbReference type="InterPro" id="IPR045214">
    <property type="entry name" value="Surf1/Surf4"/>
</dbReference>
<dbReference type="Pfam" id="PF02104">
    <property type="entry name" value="SURF1"/>
    <property type="match status" value="1"/>
</dbReference>
<keyword evidence="4 6" id="KW-1133">Transmembrane helix</keyword>
<evidence type="ECO:0000256" key="4">
    <source>
        <dbReference type="ARBA" id="ARBA00022989"/>
    </source>
</evidence>
<comment type="subcellular location">
    <subcellularLocation>
        <location evidence="6">Cell membrane</location>
        <topology evidence="6">Multi-pass membrane protein</topology>
    </subcellularLocation>
    <subcellularLocation>
        <location evidence="1">Membrane</location>
    </subcellularLocation>
</comment>
<evidence type="ECO:0000256" key="3">
    <source>
        <dbReference type="ARBA" id="ARBA00022692"/>
    </source>
</evidence>
<keyword evidence="8" id="KW-1185">Reference proteome</keyword>
<proteinExistence type="inferred from homology"/>
<dbReference type="AlphaFoldDB" id="A0A6C7E8L5"/>
<keyword evidence="3 6" id="KW-0812">Transmembrane</keyword>
<dbReference type="InterPro" id="IPR002994">
    <property type="entry name" value="Surf1/Shy1"/>
</dbReference>
<dbReference type="Proteomes" id="UP000011863">
    <property type="component" value="Chromosome"/>
</dbReference>
<dbReference type="EMBL" id="AP012057">
    <property type="protein sequence ID" value="BAN02693.1"/>
    <property type="molecule type" value="Genomic_DNA"/>
</dbReference>
<dbReference type="PROSITE" id="PS50895">
    <property type="entry name" value="SURF1"/>
    <property type="match status" value="1"/>
</dbReference>
<gene>
    <name evidence="7" type="ORF">YM304_23790</name>
</gene>
<dbReference type="PANTHER" id="PTHR23427:SF2">
    <property type="entry name" value="SURFEIT LOCUS PROTEIN 1"/>
    <property type="match status" value="1"/>
</dbReference>
<dbReference type="GO" id="GO:0005886">
    <property type="term" value="C:plasma membrane"/>
    <property type="evidence" value="ECO:0007669"/>
    <property type="project" value="UniProtKB-SubCell"/>
</dbReference>
<dbReference type="KEGG" id="aym:YM304_23790"/>
<evidence type="ECO:0000313" key="8">
    <source>
        <dbReference type="Proteomes" id="UP000011863"/>
    </source>
</evidence>
<comment type="similarity">
    <text evidence="2 6">Belongs to the SURF1 family.</text>
</comment>
<dbReference type="CDD" id="cd06662">
    <property type="entry name" value="SURF1"/>
    <property type="match status" value="1"/>
</dbReference>
<keyword evidence="5 6" id="KW-0472">Membrane</keyword>
<evidence type="ECO:0000256" key="1">
    <source>
        <dbReference type="ARBA" id="ARBA00004370"/>
    </source>
</evidence>
<feature type="transmembrane region" description="Helical" evidence="6">
    <location>
        <begin position="217"/>
        <end position="237"/>
    </location>
</feature>
<organism evidence="7 8">
    <name type="scientific">Ilumatobacter coccineus (strain NBRC 103263 / KCTC 29153 / YM16-304)</name>
    <dbReference type="NCBI Taxonomy" id="1313172"/>
    <lineage>
        <taxon>Bacteria</taxon>
        <taxon>Bacillati</taxon>
        <taxon>Actinomycetota</taxon>
        <taxon>Acidimicrobiia</taxon>
        <taxon>Acidimicrobiales</taxon>
        <taxon>Ilumatobacteraceae</taxon>
        <taxon>Ilumatobacter</taxon>
    </lineage>
</organism>
<reference evidence="7 8" key="1">
    <citation type="journal article" date="2013" name="Int. J. Syst. Evol. Microbiol.">
        <title>Ilumatobacter nonamiense sp. nov. and Ilumatobacter coccineum sp. nov., isolated from seashore sand.</title>
        <authorList>
            <person name="Matsumoto A."/>
            <person name="Kasai H."/>
            <person name="Matsuo Y."/>
            <person name="Shizuri Y."/>
            <person name="Ichikawa N."/>
            <person name="Fujita N."/>
            <person name="Omura S."/>
            <person name="Takahashi Y."/>
        </authorList>
    </citation>
    <scope>NUCLEOTIDE SEQUENCE [LARGE SCALE GENOMIC DNA]</scope>
    <source>
        <strain evidence="8">NBRC 103263 / KCTC 29153 / YM16-304</strain>
    </source>
</reference>
<protein>
    <recommendedName>
        <fullName evidence="6">SURF1-like protein</fullName>
    </recommendedName>
</protein>
<dbReference type="PANTHER" id="PTHR23427">
    <property type="entry name" value="SURFEIT LOCUS PROTEIN"/>
    <property type="match status" value="1"/>
</dbReference>
<evidence type="ECO:0000256" key="5">
    <source>
        <dbReference type="ARBA" id="ARBA00023136"/>
    </source>
</evidence>
<feature type="transmembrane region" description="Helical" evidence="6">
    <location>
        <begin position="12"/>
        <end position="33"/>
    </location>
</feature>
<evidence type="ECO:0000256" key="2">
    <source>
        <dbReference type="ARBA" id="ARBA00007165"/>
    </source>
</evidence>
<name>A0A6C7E8L5_ILUCY</name>